<feature type="chain" id="PRO_5011449150" description="FlgD Ig-like domain-containing protein" evidence="1">
    <location>
        <begin position="25"/>
        <end position="224"/>
    </location>
</feature>
<name>A0A1G6P009_9FIRM</name>
<evidence type="ECO:0000313" key="2">
    <source>
        <dbReference type="EMBL" id="SDC73251.1"/>
    </source>
</evidence>
<keyword evidence="3" id="KW-1185">Reference proteome</keyword>
<evidence type="ECO:0000313" key="3">
    <source>
        <dbReference type="Proteomes" id="UP000198943"/>
    </source>
</evidence>
<feature type="signal peptide" evidence="1">
    <location>
        <begin position="1"/>
        <end position="24"/>
    </location>
</feature>
<dbReference type="EMBL" id="FMYW01000018">
    <property type="protein sequence ID" value="SDC73251.1"/>
    <property type="molecule type" value="Genomic_DNA"/>
</dbReference>
<evidence type="ECO:0008006" key="4">
    <source>
        <dbReference type="Google" id="ProtNLM"/>
    </source>
</evidence>
<dbReference type="AlphaFoldDB" id="A0A1G6P009"/>
<dbReference type="Gene3D" id="2.60.40.4070">
    <property type="match status" value="1"/>
</dbReference>
<dbReference type="OrthoDB" id="3034727at2"/>
<gene>
    <name evidence="2" type="ORF">SAMN04487864_11818</name>
</gene>
<proteinExistence type="predicted"/>
<keyword evidence="1" id="KW-0732">Signal</keyword>
<protein>
    <recommendedName>
        <fullName evidence="4">FlgD Ig-like domain-containing protein</fullName>
    </recommendedName>
</protein>
<sequence>MDRARKITALCLSAVFLVTLTVYAASKSYFTKVRYNGTVVNVQVTEGNYVKASQSAYLKDSKNKVLLRWKDHKPAKAYRGKDSKIYSYFPYSINMYRYKPGKYKLVTSSFSRNITVPFTYAGRTSLQYRSSKVVRNNNGDLVQRFYFRRSNAKGKMIHAQIYNSKNQLVRSFKFKSGASNQLFTFNWNGWPGKNAVNRCPRGVYTVKYWVDGASPKTAKFRLAI</sequence>
<reference evidence="3" key="1">
    <citation type="submission" date="2016-10" db="EMBL/GenBank/DDBJ databases">
        <authorList>
            <person name="Varghese N."/>
            <person name="Submissions S."/>
        </authorList>
    </citation>
    <scope>NUCLEOTIDE SEQUENCE [LARGE SCALE GENOMIC DNA]</scope>
    <source>
        <strain evidence="3">DSM 11005</strain>
    </source>
</reference>
<dbReference type="RefSeq" id="WP_093731085.1">
    <property type="nucleotide sequence ID" value="NZ_FMYW01000018.1"/>
</dbReference>
<dbReference type="Proteomes" id="UP000198943">
    <property type="component" value="Unassembled WGS sequence"/>
</dbReference>
<organism evidence="2 3">
    <name type="scientific">Succiniclasticum ruminis</name>
    <dbReference type="NCBI Taxonomy" id="40841"/>
    <lineage>
        <taxon>Bacteria</taxon>
        <taxon>Bacillati</taxon>
        <taxon>Bacillota</taxon>
        <taxon>Negativicutes</taxon>
        <taxon>Acidaminococcales</taxon>
        <taxon>Acidaminococcaceae</taxon>
        <taxon>Succiniclasticum</taxon>
    </lineage>
</organism>
<evidence type="ECO:0000256" key="1">
    <source>
        <dbReference type="SAM" id="SignalP"/>
    </source>
</evidence>
<accession>A0A1G6P009</accession>